<keyword evidence="6" id="KW-1185">Reference proteome</keyword>
<dbReference type="Gene3D" id="3.30.70.270">
    <property type="match status" value="1"/>
</dbReference>
<dbReference type="EC" id="2.7.7.65" evidence="1"/>
<feature type="coiled-coil region" evidence="3">
    <location>
        <begin position="149"/>
        <end position="176"/>
    </location>
</feature>
<dbReference type="InterPro" id="IPR000160">
    <property type="entry name" value="GGDEF_dom"/>
</dbReference>
<dbReference type="InterPro" id="IPR029787">
    <property type="entry name" value="Nucleotide_cyclase"/>
</dbReference>
<evidence type="ECO:0000256" key="1">
    <source>
        <dbReference type="ARBA" id="ARBA00012528"/>
    </source>
</evidence>
<dbReference type="PANTHER" id="PTHR45138">
    <property type="entry name" value="REGULATORY COMPONENTS OF SENSORY TRANSDUCTION SYSTEM"/>
    <property type="match status" value="1"/>
</dbReference>
<dbReference type="InterPro" id="IPR043128">
    <property type="entry name" value="Rev_trsase/Diguanyl_cyclase"/>
</dbReference>
<keyword evidence="3" id="KW-0175">Coiled coil</keyword>
<proteinExistence type="predicted"/>
<name>A0ABP3D4C0_9GAMM</name>
<accession>A0ABP3D4C0</accession>
<dbReference type="PROSITE" id="PS50887">
    <property type="entry name" value="GGDEF"/>
    <property type="match status" value="1"/>
</dbReference>
<dbReference type="InterPro" id="IPR050469">
    <property type="entry name" value="Diguanylate_Cyclase"/>
</dbReference>
<dbReference type="SMART" id="SM00267">
    <property type="entry name" value="GGDEF"/>
    <property type="match status" value="1"/>
</dbReference>
<dbReference type="PANTHER" id="PTHR45138:SF9">
    <property type="entry name" value="DIGUANYLATE CYCLASE DGCM-RELATED"/>
    <property type="match status" value="1"/>
</dbReference>
<reference evidence="6" key="1">
    <citation type="journal article" date="2019" name="Int. J. Syst. Evol. Microbiol.">
        <title>The Global Catalogue of Microorganisms (GCM) 10K type strain sequencing project: providing services to taxonomists for standard genome sequencing and annotation.</title>
        <authorList>
            <consortium name="The Broad Institute Genomics Platform"/>
            <consortium name="The Broad Institute Genome Sequencing Center for Infectious Disease"/>
            <person name="Wu L."/>
            <person name="Ma J."/>
        </authorList>
    </citation>
    <scope>NUCLEOTIDE SEQUENCE [LARGE SCALE GENOMIC DNA]</scope>
    <source>
        <strain evidence="6">JCM 6886</strain>
    </source>
</reference>
<evidence type="ECO:0000256" key="3">
    <source>
        <dbReference type="SAM" id="Coils"/>
    </source>
</evidence>
<evidence type="ECO:0000313" key="5">
    <source>
        <dbReference type="EMBL" id="GAA0221822.1"/>
    </source>
</evidence>
<dbReference type="RefSeq" id="WP_286304455.1">
    <property type="nucleotide sequence ID" value="NZ_AP027741.1"/>
</dbReference>
<comment type="catalytic activity">
    <reaction evidence="2">
        <text>2 GTP = 3',3'-c-di-GMP + 2 diphosphate</text>
        <dbReference type="Rhea" id="RHEA:24898"/>
        <dbReference type="ChEBI" id="CHEBI:33019"/>
        <dbReference type="ChEBI" id="CHEBI:37565"/>
        <dbReference type="ChEBI" id="CHEBI:58805"/>
        <dbReference type="EC" id="2.7.7.65"/>
    </reaction>
</comment>
<protein>
    <recommendedName>
        <fullName evidence="1">diguanylate cyclase</fullName>
        <ecNumber evidence="1">2.7.7.65</ecNumber>
    </recommendedName>
</protein>
<gene>
    <name evidence="5" type="ORF">GCM10008964_11620</name>
</gene>
<evidence type="ECO:0000259" key="4">
    <source>
        <dbReference type="PROSITE" id="PS50887"/>
    </source>
</evidence>
<dbReference type="NCBIfam" id="TIGR00254">
    <property type="entry name" value="GGDEF"/>
    <property type="match status" value="1"/>
</dbReference>
<dbReference type="CDD" id="cd01949">
    <property type="entry name" value="GGDEF"/>
    <property type="match status" value="1"/>
</dbReference>
<comment type="caution">
    <text evidence="5">The sequence shown here is derived from an EMBL/GenBank/DDBJ whole genome shotgun (WGS) entry which is preliminary data.</text>
</comment>
<organism evidence="5 6">
    <name type="scientific">Methylophaga marina</name>
    <dbReference type="NCBI Taxonomy" id="45495"/>
    <lineage>
        <taxon>Bacteria</taxon>
        <taxon>Pseudomonadati</taxon>
        <taxon>Pseudomonadota</taxon>
        <taxon>Gammaproteobacteria</taxon>
        <taxon>Thiotrichales</taxon>
        <taxon>Piscirickettsiaceae</taxon>
        <taxon>Methylophaga</taxon>
    </lineage>
</organism>
<sequence length="345" mass="39143">MDYNELSDKAAEYMRLALPLMRKHGVPMTPDNYTVWYEHVSGANEALSLAINSMVKETPVLTQNQCQHLFKSYFNIEKEREEVFQMRLELARLLKEVINFIYSSVMHTDKTNQRLNDLLSRINRDMSAAEIHQIVDDILAETRQAMNSGELLTERLNTAMSELQKLKKEFDVSKQEAKTDTLTGLANRKAFDEVVTKVTHDADDSGLDVCIIFADLDLFKNINDKHGHLVGDQVLRVVANSLKDSVKGRDLVARYGGEEFAIVLLNTSLQNAKNVAENIRLEIASKRIQRKDTRESLGTITLSFGVARYVPSEGSESFMQRADRALYMSKRRGRNCVSEAPPPII</sequence>
<feature type="domain" description="GGDEF" evidence="4">
    <location>
        <begin position="207"/>
        <end position="342"/>
    </location>
</feature>
<dbReference type="Pfam" id="PF00990">
    <property type="entry name" value="GGDEF"/>
    <property type="match status" value="1"/>
</dbReference>
<evidence type="ECO:0000256" key="2">
    <source>
        <dbReference type="ARBA" id="ARBA00034247"/>
    </source>
</evidence>
<dbReference type="EMBL" id="BAAADG010000004">
    <property type="protein sequence ID" value="GAA0221822.1"/>
    <property type="molecule type" value="Genomic_DNA"/>
</dbReference>
<dbReference type="Proteomes" id="UP001501476">
    <property type="component" value="Unassembled WGS sequence"/>
</dbReference>
<dbReference type="SUPFAM" id="SSF55073">
    <property type="entry name" value="Nucleotide cyclase"/>
    <property type="match status" value="1"/>
</dbReference>
<evidence type="ECO:0000313" key="6">
    <source>
        <dbReference type="Proteomes" id="UP001501476"/>
    </source>
</evidence>